<feature type="transmembrane region" description="Helical" evidence="14">
    <location>
        <begin position="343"/>
        <end position="362"/>
    </location>
</feature>
<keyword evidence="9" id="KW-0479">Metal-binding</keyword>
<dbReference type="EMBL" id="PNIK01000107">
    <property type="protein sequence ID" value="PMP64913.1"/>
    <property type="molecule type" value="Genomic_DNA"/>
</dbReference>
<feature type="transmembrane region" description="Helical" evidence="14">
    <location>
        <begin position="312"/>
        <end position="336"/>
    </location>
</feature>
<evidence type="ECO:0000256" key="13">
    <source>
        <dbReference type="ARBA" id="ARBA00023211"/>
    </source>
</evidence>
<feature type="transmembrane region" description="Helical" evidence="14">
    <location>
        <begin position="202"/>
        <end position="218"/>
    </location>
</feature>
<dbReference type="Pfam" id="PF21436">
    <property type="entry name" value="STT3-PglB_core"/>
    <property type="match status" value="1"/>
</dbReference>
<comment type="similarity">
    <text evidence="5">Belongs to the STT3 family.</text>
</comment>
<feature type="transmembrane region" description="Helical" evidence="14">
    <location>
        <begin position="176"/>
        <end position="193"/>
    </location>
</feature>
<keyword evidence="12 14" id="KW-0472">Membrane</keyword>
<evidence type="ECO:0000256" key="2">
    <source>
        <dbReference type="ARBA" id="ARBA00001946"/>
    </source>
</evidence>
<keyword evidence="8 14" id="KW-0812">Transmembrane</keyword>
<dbReference type="Proteomes" id="UP000235460">
    <property type="component" value="Unassembled WGS sequence"/>
</dbReference>
<evidence type="ECO:0000256" key="10">
    <source>
        <dbReference type="ARBA" id="ARBA00022842"/>
    </source>
</evidence>
<comment type="caution">
    <text evidence="17">The sequence shown here is derived from an EMBL/GenBank/DDBJ whole genome shotgun (WGS) entry which is preliminary data.</text>
</comment>
<feature type="transmembrane region" description="Helical" evidence="14">
    <location>
        <begin position="368"/>
        <end position="387"/>
    </location>
</feature>
<dbReference type="GO" id="GO:0012505">
    <property type="term" value="C:endomembrane system"/>
    <property type="evidence" value="ECO:0007669"/>
    <property type="project" value="UniProtKB-SubCell"/>
</dbReference>
<comment type="subcellular location">
    <subcellularLocation>
        <location evidence="3">Endomembrane system</location>
        <topology evidence="3">Multi-pass membrane protein</topology>
    </subcellularLocation>
</comment>
<feature type="transmembrane region" description="Helical" evidence="14">
    <location>
        <begin position="399"/>
        <end position="416"/>
    </location>
</feature>
<organism evidence="17 18">
    <name type="scientific">Thermodesulfobacterium geofontis</name>
    <dbReference type="NCBI Taxonomy" id="1295609"/>
    <lineage>
        <taxon>Bacteria</taxon>
        <taxon>Pseudomonadati</taxon>
        <taxon>Thermodesulfobacteriota</taxon>
        <taxon>Thermodesulfobacteria</taxon>
        <taxon>Thermodesulfobacteriales</taxon>
        <taxon>Thermodesulfobacteriaceae</taxon>
        <taxon>Thermodesulfobacterium</taxon>
    </lineage>
</organism>
<dbReference type="AlphaFoldDB" id="A0A2N7PLP1"/>
<comment type="cofactor">
    <cofactor evidence="1">
        <name>Mn(2+)</name>
        <dbReference type="ChEBI" id="CHEBI:29035"/>
    </cofactor>
</comment>
<feature type="transmembrane region" description="Helical" evidence="14">
    <location>
        <begin position="92"/>
        <end position="110"/>
    </location>
</feature>
<dbReference type="GO" id="GO:0016020">
    <property type="term" value="C:membrane"/>
    <property type="evidence" value="ECO:0007669"/>
    <property type="project" value="InterPro"/>
</dbReference>
<evidence type="ECO:0000256" key="3">
    <source>
        <dbReference type="ARBA" id="ARBA00004127"/>
    </source>
</evidence>
<dbReference type="GO" id="GO:0046872">
    <property type="term" value="F:metal ion binding"/>
    <property type="evidence" value="ECO:0007669"/>
    <property type="project" value="UniProtKB-KW"/>
</dbReference>
<dbReference type="Gene3D" id="3.40.1380.40">
    <property type="match status" value="1"/>
</dbReference>
<evidence type="ECO:0000259" key="15">
    <source>
        <dbReference type="Pfam" id="PF02516"/>
    </source>
</evidence>
<evidence type="ECO:0000256" key="5">
    <source>
        <dbReference type="ARBA" id="ARBA00010810"/>
    </source>
</evidence>
<feature type="domain" description="STT3/PglB/AglB core" evidence="16">
    <location>
        <begin position="447"/>
        <end position="563"/>
    </location>
</feature>
<feature type="domain" description="Oligosaccharyl transferase STT3 N-terminal" evidence="15">
    <location>
        <begin position="34"/>
        <end position="377"/>
    </location>
</feature>
<sequence length="691" mass="81588">MKRVECLYFCFLLLVVISFGLYIRFDDIKFWNSNRELFFYKNSPIYSEYDSYYFARLALDIKEGKFKPGSIDHYRVFPDNSSQAKLDEKDKFYIKYTVSGNLISIIWAYLSNWFNISLEKLTWYLVPLLAILVAIPLFIYLKNLDYPYAGLTGGLIAISAPMYISRTDLMRLDHDILNLAFPIFIAYTFYKFFKISDRIKKYTWIIIGSLFLILYQLWYGHPNLNFVLLFMFLFRYFWDKRLKWTKEDLIYVILLILPQIWYVYIGPVHLYKQVKTLVFNIKSPTAAEILFKDFPNIFMSISELQKLKFEEVIGSVIFSYPLGILGLIGAFFLFLFNLRNTIFLLPFFVIGLLSFFSGARFAMYLAPFIGIGIGYLIYLFFNKIMPYLTLFKETEKQKVIIHFIGTLFLILIMWIQKPVLGFNSYPKVFSPLVKDMDYIKIHTPENSAIWTWWDYGYAFQLYSRRTTFHDGGSQGSPKTYFIARSFTIPDPREAWYITSFISNFGLTGIAEKLKKGISAKELVEMVKEGKYAKEIKTPVYWVFTMDLIGKFAWIHYFGSYNFDTKEGKFGRIIAPAQCKILTENFIECDNGRLSIDLNSGIITDSNGISTINYFYFKTQEKFIQKKFFEKGYIIEVVRGKEGGQVFIIDPDVFKTLFNQMYILRNYDPKYFELILDDFPYMVIYKVKEKIW</sequence>
<evidence type="ECO:0000256" key="6">
    <source>
        <dbReference type="ARBA" id="ARBA00022676"/>
    </source>
</evidence>
<keyword evidence="10" id="KW-0460">Magnesium</keyword>
<evidence type="ECO:0000256" key="9">
    <source>
        <dbReference type="ARBA" id="ARBA00022723"/>
    </source>
</evidence>
<evidence type="ECO:0000256" key="7">
    <source>
        <dbReference type="ARBA" id="ARBA00022679"/>
    </source>
</evidence>
<keyword evidence="11 14" id="KW-1133">Transmembrane helix</keyword>
<dbReference type="UniPathway" id="UPA00378"/>
<dbReference type="InterPro" id="IPR048999">
    <property type="entry name" value="STT3-PglB_core"/>
</dbReference>
<feature type="transmembrane region" description="Helical" evidence="14">
    <location>
        <begin position="250"/>
        <end position="270"/>
    </location>
</feature>
<dbReference type="Pfam" id="PF02516">
    <property type="entry name" value="STT3"/>
    <property type="match status" value="1"/>
</dbReference>
<proteinExistence type="inferred from homology"/>
<keyword evidence="6" id="KW-0328">Glycosyltransferase</keyword>
<evidence type="ECO:0000259" key="16">
    <source>
        <dbReference type="Pfam" id="PF21436"/>
    </source>
</evidence>
<feature type="transmembrane region" description="Helical" evidence="14">
    <location>
        <begin position="6"/>
        <end position="25"/>
    </location>
</feature>
<dbReference type="PANTHER" id="PTHR13872:SF1">
    <property type="entry name" value="DOLICHYL-DIPHOSPHOOLIGOSACCHARIDE--PROTEIN GLYCOSYLTRANSFERASE SUBUNIT STT3B"/>
    <property type="match status" value="1"/>
</dbReference>
<dbReference type="InterPro" id="IPR003674">
    <property type="entry name" value="Oligo_trans_STT3"/>
</dbReference>
<feature type="transmembrane region" description="Helical" evidence="14">
    <location>
        <begin position="122"/>
        <end position="141"/>
    </location>
</feature>
<evidence type="ECO:0000256" key="12">
    <source>
        <dbReference type="ARBA" id="ARBA00023136"/>
    </source>
</evidence>
<evidence type="ECO:0000256" key="14">
    <source>
        <dbReference type="SAM" id="Phobius"/>
    </source>
</evidence>
<gene>
    <name evidence="17" type="ORF">C0190_07390</name>
</gene>
<evidence type="ECO:0000256" key="11">
    <source>
        <dbReference type="ARBA" id="ARBA00022989"/>
    </source>
</evidence>
<feature type="transmembrane region" description="Helical" evidence="14">
    <location>
        <begin position="224"/>
        <end position="238"/>
    </location>
</feature>
<comment type="cofactor">
    <cofactor evidence="2">
        <name>Mg(2+)</name>
        <dbReference type="ChEBI" id="CHEBI:18420"/>
    </cofactor>
</comment>
<accession>A0A2N7PLP1</accession>
<evidence type="ECO:0000256" key="1">
    <source>
        <dbReference type="ARBA" id="ARBA00001936"/>
    </source>
</evidence>
<name>A0A2N7PLP1_9BACT</name>
<evidence type="ECO:0000256" key="8">
    <source>
        <dbReference type="ARBA" id="ARBA00022692"/>
    </source>
</evidence>
<dbReference type="PANTHER" id="PTHR13872">
    <property type="entry name" value="DOLICHYL-DIPHOSPHOOLIGOSACCHARIDE--PROTEIN GLYCOSYLTRANSFERASE SUBUNIT"/>
    <property type="match status" value="1"/>
</dbReference>
<evidence type="ECO:0000313" key="17">
    <source>
        <dbReference type="EMBL" id="PMP64913.1"/>
    </source>
</evidence>
<comment type="pathway">
    <text evidence="4">Protein modification; protein glycosylation.</text>
</comment>
<evidence type="ECO:0008006" key="19">
    <source>
        <dbReference type="Google" id="ProtNLM"/>
    </source>
</evidence>
<evidence type="ECO:0000313" key="18">
    <source>
        <dbReference type="Proteomes" id="UP000235460"/>
    </source>
</evidence>
<keyword evidence="13" id="KW-0464">Manganese</keyword>
<keyword evidence="7" id="KW-0808">Transferase</keyword>
<reference evidence="17 18" key="1">
    <citation type="submission" date="2018-01" db="EMBL/GenBank/DDBJ databases">
        <title>Metagenomic assembled genomes from two thermal pools in the Uzon Caldera, Kamchatka, Russia.</title>
        <authorList>
            <person name="Wilkins L."/>
            <person name="Ettinger C."/>
        </authorList>
    </citation>
    <scope>NUCLEOTIDE SEQUENCE [LARGE SCALE GENOMIC DNA]</scope>
    <source>
        <strain evidence="17">ZAV-08</strain>
    </source>
</reference>
<evidence type="ECO:0000256" key="4">
    <source>
        <dbReference type="ARBA" id="ARBA00004922"/>
    </source>
</evidence>
<dbReference type="GO" id="GO:0004576">
    <property type="term" value="F:oligosaccharyl transferase activity"/>
    <property type="evidence" value="ECO:0007669"/>
    <property type="project" value="InterPro"/>
</dbReference>
<protein>
    <recommendedName>
        <fullName evidence="19">Oligosaccharyl transferase STT3 subunit</fullName>
    </recommendedName>
</protein>
<dbReference type="InterPro" id="IPR048307">
    <property type="entry name" value="STT3_N"/>
</dbReference>